<keyword evidence="3 9" id="KW-0863">Zinc-finger</keyword>
<evidence type="ECO:0008006" key="15">
    <source>
        <dbReference type="Google" id="ProtNLM"/>
    </source>
</evidence>
<dbReference type="Proteomes" id="UP000823388">
    <property type="component" value="Chromosome 3N"/>
</dbReference>
<keyword evidence="8" id="KW-0539">Nucleus</keyword>
<evidence type="ECO:0000256" key="3">
    <source>
        <dbReference type="ARBA" id="ARBA00022771"/>
    </source>
</evidence>
<dbReference type="PANTHER" id="PTHR31989">
    <property type="entry name" value="NAC DOMAIN-CONTAINING PROTEIN 82-RELATED"/>
    <property type="match status" value="1"/>
</dbReference>
<sequence>MDEAANVVGGGAFLDFPISSPWLDDLLDDDGDDDAPYSGGGVDSLLEAIDLSAATDKDVIGFVRANYERCKERNLCPPAPIDDAGRLTRPDPWELGRLWFITSKKFGSDEKTRGGFWKEKDNEFTAIRGDQWQQPAQRRPVYIGFKRTLEFYMNDGTKTEWLMNEFAMIHQSDDGHFFLKEEVVISEVFKKDRDANLRPPMHPQDRPREMANGNDQGDQGDREDEPNMDNLASHGDDHPPRHGGAAQGDLQAPMGKRMRPDDDTMASSIRISESEVWQQLTRIYVEVPKEVGSSKRKDSKRLVYAVCHHCDRVFRASSKNGTSSLRRHAEGCQFRHSSQARARGIVPQPGPSGGYAG</sequence>
<reference evidence="13" key="1">
    <citation type="submission" date="2020-05" db="EMBL/GenBank/DDBJ databases">
        <title>WGS assembly of Panicum virgatum.</title>
        <authorList>
            <person name="Lovell J.T."/>
            <person name="Jenkins J."/>
            <person name="Shu S."/>
            <person name="Juenger T.E."/>
            <person name="Schmutz J."/>
        </authorList>
    </citation>
    <scope>NUCLEOTIDE SEQUENCE</scope>
    <source>
        <strain evidence="13">AP13</strain>
    </source>
</reference>
<evidence type="ECO:0000256" key="9">
    <source>
        <dbReference type="PROSITE-ProRule" id="PRU00027"/>
    </source>
</evidence>
<evidence type="ECO:0000256" key="1">
    <source>
        <dbReference type="ARBA" id="ARBA00004123"/>
    </source>
</evidence>
<feature type="region of interest" description="Disordered" evidence="10">
    <location>
        <begin position="194"/>
        <end position="263"/>
    </location>
</feature>
<evidence type="ECO:0000256" key="6">
    <source>
        <dbReference type="ARBA" id="ARBA00023125"/>
    </source>
</evidence>
<dbReference type="AlphaFoldDB" id="A0A8T0UMJ2"/>
<dbReference type="GO" id="GO:0006355">
    <property type="term" value="P:regulation of DNA-templated transcription"/>
    <property type="evidence" value="ECO:0007669"/>
    <property type="project" value="InterPro"/>
</dbReference>
<dbReference type="SUPFAM" id="SSF101941">
    <property type="entry name" value="NAC domain"/>
    <property type="match status" value="1"/>
</dbReference>
<evidence type="ECO:0000256" key="10">
    <source>
        <dbReference type="SAM" id="MobiDB-lite"/>
    </source>
</evidence>
<evidence type="ECO:0000256" key="2">
    <source>
        <dbReference type="ARBA" id="ARBA00022723"/>
    </source>
</evidence>
<organism evidence="13 14">
    <name type="scientific">Panicum virgatum</name>
    <name type="common">Blackwell switchgrass</name>
    <dbReference type="NCBI Taxonomy" id="38727"/>
    <lineage>
        <taxon>Eukaryota</taxon>
        <taxon>Viridiplantae</taxon>
        <taxon>Streptophyta</taxon>
        <taxon>Embryophyta</taxon>
        <taxon>Tracheophyta</taxon>
        <taxon>Spermatophyta</taxon>
        <taxon>Magnoliopsida</taxon>
        <taxon>Liliopsida</taxon>
        <taxon>Poales</taxon>
        <taxon>Poaceae</taxon>
        <taxon>PACMAD clade</taxon>
        <taxon>Panicoideae</taxon>
        <taxon>Panicodae</taxon>
        <taxon>Paniceae</taxon>
        <taxon>Panicinae</taxon>
        <taxon>Panicum</taxon>
        <taxon>Panicum sect. Hiantes</taxon>
    </lineage>
</organism>
<dbReference type="EMBL" id="CM029042">
    <property type="protein sequence ID" value="KAG2621699.1"/>
    <property type="molecule type" value="Genomic_DNA"/>
</dbReference>
<dbReference type="OrthoDB" id="616242at2759"/>
<dbReference type="PROSITE" id="PS51005">
    <property type="entry name" value="NAC"/>
    <property type="match status" value="1"/>
</dbReference>
<gene>
    <name evidence="13" type="ORF">PVAP13_3NG302500</name>
</gene>
<dbReference type="InterPro" id="IPR036093">
    <property type="entry name" value="NAC_dom_sf"/>
</dbReference>
<evidence type="ECO:0000256" key="7">
    <source>
        <dbReference type="ARBA" id="ARBA00023163"/>
    </source>
</evidence>
<feature type="domain" description="BED-type" evidence="11">
    <location>
        <begin position="271"/>
        <end position="343"/>
    </location>
</feature>
<proteinExistence type="predicted"/>
<keyword evidence="6" id="KW-0238">DNA-binding</keyword>
<keyword evidence="5" id="KW-0805">Transcription regulation</keyword>
<dbReference type="GO" id="GO:0008270">
    <property type="term" value="F:zinc ion binding"/>
    <property type="evidence" value="ECO:0007669"/>
    <property type="project" value="UniProtKB-KW"/>
</dbReference>
<keyword evidence="14" id="KW-1185">Reference proteome</keyword>
<evidence type="ECO:0000256" key="4">
    <source>
        <dbReference type="ARBA" id="ARBA00022833"/>
    </source>
</evidence>
<evidence type="ECO:0000256" key="5">
    <source>
        <dbReference type="ARBA" id="ARBA00023015"/>
    </source>
</evidence>
<feature type="domain" description="NAC" evidence="12">
    <location>
        <begin position="45"/>
        <end position="191"/>
    </location>
</feature>
<dbReference type="SMART" id="SM00614">
    <property type="entry name" value="ZnF_BED"/>
    <property type="match status" value="1"/>
</dbReference>
<evidence type="ECO:0000256" key="8">
    <source>
        <dbReference type="ARBA" id="ARBA00023242"/>
    </source>
</evidence>
<dbReference type="PROSITE" id="PS50808">
    <property type="entry name" value="ZF_BED"/>
    <property type="match status" value="1"/>
</dbReference>
<keyword evidence="2" id="KW-0479">Metal-binding</keyword>
<dbReference type="InterPro" id="IPR003656">
    <property type="entry name" value="Znf_BED"/>
</dbReference>
<evidence type="ECO:0000259" key="12">
    <source>
        <dbReference type="PROSITE" id="PS51005"/>
    </source>
</evidence>
<evidence type="ECO:0000313" key="13">
    <source>
        <dbReference type="EMBL" id="KAG2621699.1"/>
    </source>
</evidence>
<feature type="region of interest" description="Disordered" evidence="10">
    <location>
        <begin position="334"/>
        <end position="357"/>
    </location>
</feature>
<dbReference type="GO" id="GO:0005634">
    <property type="term" value="C:nucleus"/>
    <property type="evidence" value="ECO:0007669"/>
    <property type="project" value="UniProtKB-SubCell"/>
</dbReference>
<evidence type="ECO:0000313" key="14">
    <source>
        <dbReference type="Proteomes" id="UP000823388"/>
    </source>
</evidence>
<dbReference type="Gene3D" id="2.170.150.80">
    <property type="entry name" value="NAC domain"/>
    <property type="match status" value="1"/>
</dbReference>
<comment type="subcellular location">
    <subcellularLocation>
        <location evidence="1">Nucleus</location>
    </subcellularLocation>
</comment>
<evidence type="ECO:0000259" key="11">
    <source>
        <dbReference type="PROSITE" id="PS50808"/>
    </source>
</evidence>
<accession>A0A8T0UMJ2</accession>
<dbReference type="InterPro" id="IPR003441">
    <property type="entry name" value="NAC-dom"/>
</dbReference>
<protein>
    <recommendedName>
        <fullName evidence="15">NAC domain-containing protein</fullName>
    </recommendedName>
</protein>
<keyword evidence="7" id="KW-0804">Transcription</keyword>
<dbReference type="Pfam" id="PF02365">
    <property type="entry name" value="NAM"/>
    <property type="match status" value="1"/>
</dbReference>
<comment type="caution">
    <text evidence="13">The sequence shown here is derived from an EMBL/GenBank/DDBJ whole genome shotgun (WGS) entry which is preliminary data.</text>
</comment>
<keyword evidence="4" id="KW-0862">Zinc</keyword>
<dbReference type="GO" id="GO:0003677">
    <property type="term" value="F:DNA binding"/>
    <property type="evidence" value="ECO:0007669"/>
    <property type="project" value="UniProtKB-KW"/>
</dbReference>
<name>A0A8T0UMJ2_PANVG</name>